<dbReference type="PANTHER" id="PTHR44749:SF1">
    <property type="entry name" value="TETRATRICOPEPTIDE-LIKE HELICAL DOMAIN-CONTAINING PROTEIN"/>
    <property type="match status" value="1"/>
</dbReference>
<proteinExistence type="predicted"/>
<feature type="transmembrane region" description="Helical" evidence="1">
    <location>
        <begin position="6"/>
        <end position="32"/>
    </location>
</feature>
<dbReference type="PANTHER" id="PTHR44749">
    <property type="entry name" value="SUPPRESSOR OF RPS4-RLD 1"/>
    <property type="match status" value="1"/>
</dbReference>
<organism evidence="2 3">
    <name type="scientific">Paenibacillus terrae</name>
    <dbReference type="NCBI Taxonomy" id="159743"/>
    <lineage>
        <taxon>Bacteria</taxon>
        <taxon>Bacillati</taxon>
        <taxon>Bacillota</taxon>
        <taxon>Bacilli</taxon>
        <taxon>Bacillales</taxon>
        <taxon>Paenibacillaceae</taxon>
        <taxon>Paenibacillus</taxon>
    </lineage>
</organism>
<dbReference type="SUPFAM" id="SSF48452">
    <property type="entry name" value="TPR-like"/>
    <property type="match status" value="1"/>
</dbReference>
<reference evidence="2 3" key="1">
    <citation type="submission" date="2014-11" db="EMBL/GenBank/DDBJ databases">
        <title>Draft Genome Sequences of Paenibacillus polymyxa NRRL B-30509 and Paenibacillus terrae NRRL B-30644, Strains from a Poultry Environment that Produce Tridecaptin A and Paenicidins.</title>
        <authorList>
            <person name="van Belkum M.J."/>
            <person name="Lohans C.T."/>
            <person name="Vederas J.C."/>
        </authorList>
    </citation>
    <scope>NUCLEOTIDE SEQUENCE [LARGE SCALE GENOMIC DNA]</scope>
    <source>
        <strain evidence="2 3">NRRL B-30644</strain>
    </source>
</reference>
<evidence type="ECO:0000313" key="3">
    <source>
        <dbReference type="Proteomes" id="UP000032534"/>
    </source>
</evidence>
<dbReference type="RefSeq" id="WP_044648499.1">
    <property type="nucleotide sequence ID" value="NZ_JTHP01000065.1"/>
</dbReference>
<dbReference type="InterPro" id="IPR019734">
    <property type="entry name" value="TPR_rpt"/>
</dbReference>
<dbReference type="GO" id="GO:0045892">
    <property type="term" value="P:negative regulation of DNA-templated transcription"/>
    <property type="evidence" value="ECO:0007669"/>
    <property type="project" value="InterPro"/>
</dbReference>
<dbReference type="AlphaFoldDB" id="A0A0D7WZJ0"/>
<dbReference type="OrthoDB" id="2658060at2"/>
<keyword evidence="3" id="KW-1185">Reference proteome</keyword>
<dbReference type="PATRIC" id="fig|159743.3.peg.5340"/>
<evidence type="ECO:0000313" key="2">
    <source>
        <dbReference type="EMBL" id="KJD43172.1"/>
    </source>
</evidence>
<dbReference type="InterPro" id="IPR044650">
    <property type="entry name" value="SRFR1-like"/>
</dbReference>
<dbReference type="InterPro" id="IPR011990">
    <property type="entry name" value="TPR-like_helical_dom_sf"/>
</dbReference>
<dbReference type="Gene3D" id="1.25.40.10">
    <property type="entry name" value="Tetratricopeptide repeat domain"/>
    <property type="match status" value="2"/>
</dbReference>
<sequence length="225" mass="26067">MIGKFLIFSLLWSLLGNPFLALLVLLIVIYILDRSFVGVLPSISKPWKRRRNAARLRQQIALNANDVAAKFDVARIWIESKKYHQALELLLDIQSRYEDSADYWNARGTAEVHTGHIEDGEPHLLKALDINPRVQYGEPYLHLAAAFKERDVNKSLHYLQQFQEIQSSSSEGYYLTGLMYRLLGRKDEATAAFNQSIAVYRSLPKYRKRSERKWAVRSLFRKLIG</sequence>
<dbReference type="EMBL" id="JTHP01000065">
    <property type="protein sequence ID" value="KJD43172.1"/>
    <property type="molecule type" value="Genomic_DNA"/>
</dbReference>
<comment type="caution">
    <text evidence="2">The sequence shown here is derived from an EMBL/GenBank/DDBJ whole genome shotgun (WGS) entry which is preliminary data.</text>
</comment>
<dbReference type="Pfam" id="PF13181">
    <property type="entry name" value="TPR_8"/>
    <property type="match status" value="1"/>
</dbReference>
<dbReference type="SMART" id="SM00028">
    <property type="entry name" value="TPR"/>
    <property type="match status" value="2"/>
</dbReference>
<gene>
    <name evidence="2" type="ORF">QD47_24060</name>
</gene>
<accession>A0A0D7WZJ0</accession>
<protein>
    <submittedName>
        <fullName evidence="2">Uncharacterized protein</fullName>
    </submittedName>
</protein>
<keyword evidence="1" id="KW-1133">Transmembrane helix</keyword>
<keyword evidence="1" id="KW-0472">Membrane</keyword>
<evidence type="ECO:0000256" key="1">
    <source>
        <dbReference type="SAM" id="Phobius"/>
    </source>
</evidence>
<name>A0A0D7WZJ0_9BACL</name>
<keyword evidence="1" id="KW-0812">Transmembrane</keyword>
<dbReference type="Proteomes" id="UP000032534">
    <property type="component" value="Unassembled WGS sequence"/>
</dbReference>